<dbReference type="EC" id="5.4.99.5" evidence="1 2"/>
<dbReference type="GO" id="GO:0008652">
    <property type="term" value="P:amino acid biosynthetic process"/>
    <property type="evidence" value="ECO:0007669"/>
    <property type="project" value="UniProtKB-UniRule"/>
</dbReference>
<reference evidence="3" key="2">
    <citation type="journal article" date="2021" name="PeerJ">
        <title>Extensive microbial diversity within the chicken gut microbiome revealed by metagenomics and culture.</title>
        <authorList>
            <person name="Gilroy R."/>
            <person name="Ravi A."/>
            <person name="Getino M."/>
            <person name="Pursley I."/>
            <person name="Horton D.L."/>
            <person name="Alikhan N.F."/>
            <person name="Baker D."/>
            <person name="Gharbi K."/>
            <person name="Hall N."/>
            <person name="Watson M."/>
            <person name="Adriaenssens E.M."/>
            <person name="Foster-Nyarko E."/>
            <person name="Jarju S."/>
            <person name="Secka A."/>
            <person name="Antonio M."/>
            <person name="Oren A."/>
            <person name="Chaudhuri R.R."/>
            <person name="La Ragione R."/>
            <person name="Hildebrand F."/>
            <person name="Pallen M.J."/>
        </authorList>
    </citation>
    <scope>NUCLEOTIDE SEQUENCE</scope>
    <source>
        <strain evidence="3">ChiHjej12B11-7776</strain>
    </source>
</reference>
<dbReference type="InterPro" id="IPR008243">
    <property type="entry name" value="Chorismate_mutase_AroH"/>
</dbReference>
<organism evidence="3 4">
    <name type="scientific">Candidatus Fimimonas merdipullorum</name>
    <dbReference type="NCBI Taxonomy" id="2840822"/>
    <lineage>
        <taxon>Bacteria</taxon>
        <taxon>Pseudomonadati</taxon>
        <taxon>Myxococcota</taxon>
        <taxon>Myxococcia</taxon>
        <taxon>Myxococcales</taxon>
        <taxon>Cystobacterineae</taxon>
        <taxon>Myxococcaceae</taxon>
        <taxon>Myxococcaceae incertae sedis</taxon>
        <taxon>Candidatus Fimimonas</taxon>
    </lineage>
</organism>
<evidence type="ECO:0000313" key="4">
    <source>
        <dbReference type="Proteomes" id="UP000886852"/>
    </source>
</evidence>
<keyword evidence="2" id="KW-0057">Aromatic amino acid biosynthesis</keyword>
<dbReference type="PROSITE" id="PS51167">
    <property type="entry name" value="CHORISMATE_MUT_1"/>
    <property type="match status" value="1"/>
</dbReference>
<proteinExistence type="predicted"/>
<comment type="catalytic activity">
    <reaction evidence="2">
        <text>chorismate = prephenate</text>
        <dbReference type="Rhea" id="RHEA:13897"/>
        <dbReference type="ChEBI" id="CHEBI:29748"/>
        <dbReference type="ChEBI" id="CHEBI:29934"/>
        <dbReference type="EC" id="5.4.99.5"/>
    </reaction>
</comment>
<dbReference type="SUPFAM" id="SSF55298">
    <property type="entry name" value="YjgF-like"/>
    <property type="match status" value="1"/>
</dbReference>
<evidence type="ECO:0000256" key="1">
    <source>
        <dbReference type="NCBIfam" id="TIGR01796"/>
    </source>
</evidence>
<keyword evidence="2" id="KW-0028">Amino-acid biosynthesis</keyword>
<keyword evidence="2 3" id="KW-0413">Isomerase</keyword>
<dbReference type="InterPro" id="IPR035959">
    <property type="entry name" value="RutC-like_sf"/>
</dbReference>
<dbReference type="NCBIfam" id="TIGR01796">
    <property type="entry name" value="CM_mono_aroH"/>
    <property type="match status" value="1"/>
</dbReference>
<dbReference type="Proteomes" id="UP000886852">
    <property type="component" value="Unassembled WGS sequence"/>
</dbReference>
<dbReference type="GO" id="GO:0046417">
    <property type="term" value="P:chorismate metabolic process"/>
    <property type="evidence" value="ECO:0007669"/>
    <property type="project" value="TreeGrafter"/>
</dbReference>
<evidence type="ECO:0000256" key="2">
    <source>
        <dbReference type="PROSITE-ProRule" id="PRU00514"/>
    </source>
</evidence>
<evidence type="ECO:0000313" key="3">
    <source>
        <dbReference type="EMBL" id="HIU91306.1"/>
    </source>
</evidence>
<protein>
    <recommendedName>
        <fullName evidence="1 2">chorismate mutase</fullName>
        <ecNumber evidence="1 2">5.4.99.5</ecNumber>
    </recommendedName>
</protein>
<dbReference type="GO" id="GO:0004106">
    <property type="term" value="F:chorismate mutase activity"/>
    <property type="evidence" value="ECO:0007669"/>
    <property type="project" value="UniProtKB-UniRule"/>
</dbReference>
<dbReference type="PANTHER" id="PTHR21164:SF0">
    <property type="entry name" value="CHORISMATE MUTASE AROH"/>
    <property type="match status" value="1"/>
</dbReference>
<dbReference type="Gene3D" id="3.30.1330.40">
    <property type="entry name" value="RutC-like"/>
    <property type="match status" value="1"/>
</dbReference>
<dbReference type="EMBL" id="DVOC01000083">
    <property type="protein sequence ID" value="HIU91306.1"/>
    <property type="molecule type" value="Genomic_DNA"/>
</dbReference>
<accession>A0A9D1MYB8</accession>
<reference evidence="3" key="1">
    <citation type="submission" date="2020-10" db="EMBL/GenBank/DDBJ databases">
        <authorList>
            <person name="Gilroy R."/>
        </authorList>
    </citation>
    <scope>NUCLEOTIDE SEQUENCE</scope>
    <source>
        <strain evidence="3">ChiHjej12B11-7776</strain>
    </source>
</reference>
<sequence length="114" mass="12106">MKVIRGAVCVSNTAEDISAGAVRLVEQIMKANGLSQGDVEAVFFSATRDLDACYPAAAVREKLLPQAAFMCFAEMNVAGSAQGVIRAAVFAKTEKTPVHCYLGEAAKLRPDLSR</sequence>
<comment type="caution">
    <text evidence="3">The sequence shown here is derived from an EMBL/GenBank/DDBJ whole genome shotgun (WGS) entry which is preliminary data.</text>
</comment>
<gene>
    <name evidence="3" type="primary">aroH</name>
    <name evidence="3" type="ORF">IAC72_04785</name>
</gene>
<dbReference type="GO" id="GO:0009073">
    <property type="term" value="P:aromatic amino acid family biosynthetic process"/>
    <property type="evidence" value="ECO:0007669"/>
    <property type="project" value="UniProtKB-UniRule"/>
</dbReference>
<dbReference type="AlphaFoldDB" id="A0A9D1MYB8"/>
<name>A0A9D1MYB8_9BACT</name>
<dbReference type="Pfam" id="PF07736">
    <property type="entry name" value="CM_1"/>
    <property type="match status" value="1"/>
</dbReference>
<dbReference type="PANTHER" id="PTHR21164">
    <property type="entry name" value="CHORISMATE MUTASE"/>
    <property type="match status" value="1"/>
</dbReference>